<gene>
    <name evidence="16" type="primary">ISC1_1</name>
    <name evidence="16" type="ORF">BGZ99_000658</name>
</gene>
<dbReference type="SUPFAM" id="SSF56219">
    <property type="entry name" value="DNase I-like"/>
    <property type="match status" value="1"/>
</dbReference>
<keyword evidence="7" id="KW-0378">Hydrolase</keyword>
<evidence type="ECO:0000256" key="2">
    <source>
        <dbReference type="ARBA" id="ARBA00004760"/>
    </source>
</evidence>
<evidence type="ECO:0000259" key="15">
    <source>
        <dbReference type="Pfam" id="PF03372"/>
    </source>
</evidence>
<keyword evidence="17" id="KW-1185">Reference proteome</keyword>
<evidence type="ECO:0000256" key="14">
    <source>
        <dbReference type="SAM" id="Phobius"/>
    </source>
</evidence>
<dbReference type="GO" id="GO:0046872">
    <property type="term" value="F:metal ion binding"/>
    <property type="evidence" value="ECO:0007669"/>
    <property type="project" value="UniProtKB-KW"/>
</dbReference>
<keyword evidence="8" id="KW-0460">Magnesium</keyword>
<evidence type="ECO:0000256" key="12">
    <source>
        <dbReference type="ARBA" id="ARBA00023136"/>
    </source>
</evidence>
<feature type="domain" description="Endonuclease/exonuclease/phosphatase" evidence="15">
    <location>
        <begin position="10"/>
        <end position="303"/>
    </location>
</feature>
<feature type="compositionally biased region" description="Polar residues" evidence="13">
    <location>
        <begin position="333"/>
        <end position="345"/>
    </location>
</feature>
<name>A0A9P6UYE5_9FUNG</name>
<dbReference type="OrthoDB" id="387657at2759"/>
<dbReference type="InterPro" id="IPR038772">
    <property type="entry name" value="Sph/SMPD2-like"/>
</dbReference>
<dbReference type="PANTHER" id="PTHR16320">
    <property type="entry name" value="SPHINGOMYELINASE FAMILY MEMBER"/>
    <property type="match status" value="1"/>
</dbReference>
<dbReference type="Proteomes" id="UP000738325">
    <property type="component" value="Unassembled WGS sequence"/>
</dbReference>
<keyword evidence="12 14" id="KW-0472">Membrane</keyword>
<dbReference type="Pfam" id="PF03372">
    <property type="entry name" value="Exo_endo_phos"/>
    <property type="match status" value="1"/>
</dbReference>
<dbReference type="GO" id="GO:0016020">
    <property type="term" value="C:membrane"/>
    <property type="evidence" value="ECO:0007669"/>
    <property type="project" value="UniProtKB-SubCell"/>
</dbReference>
<comment type="caution">
    <text evidence="16">The sequence shown here is derived from an EMBL/GenBank/DDBJ whole genome shotgun (WGS) entry which is preliminary data.</text>
</comment>
<comment type="subcellular location">
    <subcellularLocation>
        <location evidence="1">Membrane</location>
        <topology evidence="1">Multi-pass membrane protein</topology>
    </subcellularLocation>
</comment>
<dbReference type="Gene3D" id="3.60.10.10">
    <property type="entry name" value="Endonuclease/exonuclease/phosphatase"/>
    <property type="match status" value="1"/>
</dbReference>
<comment type="pathway">
    <text evidence="2">Lipid metabolism; sphingolipid metabolism.</text>
</comment>
<keyword evidence="6" id="KW-0479">Metal-binding</keyword>
<dbReference type="GO" id="GO:0006665">
    <property type="term" value="P:sphingolipid metabolic process"/>
    <property type="evidence" value="ECO:0007669"/>
    <property type="project" value="UniProtKB-KW"/>
</dbReference>
<evidence type="ECO:0000256" key="3">
    <source>
        <dbReference type="ARBA" id="ARBA00004991"/>
    </source>
</evidence>
<evidence type="ECO:0000256" key="5">
    <source>
        <dbReference type="ARBA" id="ARBA00022692"/>
    </source>
</evidence>
<comment type="similarity">
    <text evidence="4">Belongs to the neutral sphingomyelinase family.</text>
</comment>
<keyword evidence="10 14" id="KW-1133">Transmembrane helix</keyword>
<keyword evidence="11" id="KW-0443">Lipid metabolism</keyword>
<evidence type="ECO:0000313" key="17">
    <source>
        <dbReference type="Proteomes" id="UP000738325"/>
    </source>
</evidence>
<dbReference type="InterPro" id="IPR036691">
    <property type="entry name" value="Endo/exonu/phosph_ase_sf"/>
</dbReference>
<reference evidence="16" key="1">
    <citation type="journal article" date="2020" name="Fungal Divers.">
        <title>Resolving the Mortierellaceae phylogeny through synthesis of multi-gene phylogenetics and phylogenomics.</title>
        <authorList>
            <person name="Vandepol N."/>
            <person name="Liber J."/>
            <person name="Desiro A."/>
            <person name="Na H."/>
            <person name="Kennedy M."/>
            <person name="Barry K."/>
            <person name="Grigoriev I.V."/>
            <person name="Miller A.N."/>
            <person name="O'Donnell K."/>
            <person name="Stajich J.E."/>
            <person name="Bonito G."/>
        </authorList>
    </citation>
    <scope>NUCLEOTIDE SEQUENCE</scope>
    <source>
        <strain evidence="16">REB-010B</strain>
    </source>
</reference>
<evidence type="ECO:0000313" key="16">
    <source>
        <dbReference type="EMBL" id="KAG0325411.1"/>
    </source>
</evidence>
<dbReference type="AlphaFoldDB" id="A0A9P6UYE5"/>
<evidence type="ECO:0000256" key="11">
    <source>
        <dbReference type="ARBA" id="ARBA00023098"/>
    </source>
</evidence>
<feature type="transmembrane region" description="Helical" evidence="14">
    <location>
        <begin position="447"/>
        <end position="472"/>
    </location>
</feature>
<evidence type="ECO:0000256" key="6">
    <source>
        <dbReference type="ARBA" id="ARBA00022723"/>
    </source>
</evidence>
<organism evidence="16 17">
    <name type="scientific">Dissophora globulifera</name>
    <dbReference type="NCBI Taxonomy" id="979702"/>
    <lineage>
        <taxon>Eukaryota</taxon>
        <taxon>Fungi</taxon>
        <taxon>Fungi incertae sedis</taxon>
        <taxon>Mucoromycota</taxon>
        <taxon>Mortierellomycotina</taxon>
        <taxon>Mortierellomycetes</taxon>
        <taxon>Mortierellales</taxon>
        <taxon>Mortierellaceae</taxon>
        <taxon>Dissophora</taxon>
    </lineage>
</organism>
<feature type="transmembrane region" description="Helical" evidence="14">
    <location>
        <begin position="381"/>
        <end position="403"/>
    </location>
</feature>
<feature type="region of interest" description="Disordered" evidence="13">
    <location>
        <begin position="313"/>
        <end position="353"/>
    </location>
</feature>
<dbReference type="InterPro" id="IPR005135">
    <property type="entry name" value="Endo/exonuclease/phosphatase"/>
</dbReference>
<accession>A0A9P6UYE5</accession>
<evidence type="ECO:0000256" key="4">
    <source>
        <dbReference type="ARBA" id="ARBA00006335"/>
    </source>
</evidence>
<evidence type="ECO:0000256" key="8">
    <source>
        <dbReference type="ARBA" id="ARBA00022842"/>
    </source>
</evidence>
<evidence type="ECO:0000256" key="7">
    <source>
        <dbReference type="ARBA" id="ARBA00022801"/>
    </source>
</evidence>
<keyword evidence="5 14" id="KW-0812">Transmembrane</keyword>
<evidence type="ECO:0000256" key="9">
    <source>
        <dbReference type="ARBA" id="ARBA00022919"/>
    </source>
</evidence>
<dbReference type="EMBL" id="JAAAIP010000113">
    <property type="protein sequence ID" value="KAG0325411.1"/>
    <property type="molecule type" value="Genomic_DNA"/>
</dbReference>
<dbReference type="PANTHER" id="PTHR16320:SF24">
    <property type="entry name" value="PHOSPHODIESTERASE, PUTATIVE-RELATED"/>
    <property type="match status" value="1"/>
</dbReference>
<proteinExistence type="inferred from homology"/>
<keyword evidence="9" id="KW-0746">Sphingolipid metabolism</keyword>
<evidence type="ECO:0000256" key="10">
    <source>
        <dbReference type="ARBA" id="ARBA00022989"/>
    </source>
</evidence>
<dbReference type="GO" id="GO:0004767">
    <property type="term" value="F:sphingomyelin phosphodiesterase activity"/>
    <property type="evidence" value="ECO:0007669"/>
    <property type="project" value="InterPro"/>
</dbReference>
<evidence type="ECO:0000256" key="1">
    <source>
        <dbReference type="ARBA" id="ARBA00004141"/>
    </source>
</evidence>
<protein>
    <submittedName>
        <fullName evidence="16">Phospholipase C type enzyme</fullName>
    </submittedName>
</protein>
<sequence length="505" mass="56292">MNEPSPLSVLTLNCWGLTFTRNDRRDRMRAIGHHLASTESSTYDIVGLQEVWAYEDFVLVRDIVSEAFPFAKHWMSGLFGSGLVVLSKYPIKSTSLRRYALNGDPWPILHGDWFDGKSCASAVILHPTVGEIEVFNTHMHASYDPIGTPDRYLGCRISQAWEMAGLIRTANDLGRHVIALGDFNSPPDSLIVSLLTRYAGLADSWRCVHPYSQDPQSTLPRGGLTPEQGIALLGITCDTPLNSWTPHAAWINQLTEDPIGERLDYIFFNQKQGRMACIDVKVALHEPVAGIGGLSKRKNLSDHFAVHATFSVTHGRPRSPQIQQQDVPHHRSLSTPVSRSTTDGEGNNEADVNDEDIELLERVRLALEQHLIKAQKRSTRVLAFLTPFFLLVTLGLLLGMLWVDHVYYDNGDNYADADADNNRTRGRHFSSNPSFQSSHRNTNNNTLFLMSMAIGLSISSSCWVASLLYGFFYGGETISGFVNAIQEVQAYLEGHHRGYNNINIG</sequence>
<comment type="pathway">
    <text evidence="3">Sphingolipid metabolism.</text>
</comment>
<evidence type="ECO:0000256" key="13">
    <source>
        <dbReference type="SAM" id="MobiDB-lite"/>
    </source>
</evidence>